<protein>
    <submittedName>
        <fullName evidence="1">Uracil-DNA glycosylase</fullName>
    </submittedName>
</protein>
<gene>
    <name evidence="1" type="ORF">E6W99_21640</name>
</gene>
<accession>A0A4S4BN62</accession>
<keyword evidence="2" id="KW-1185">Reference proteome</keyword>
<dbReference type="OrthoDB" id="9807346at2"/>
<evidence type="ECO:0000313" key="2">
    <source>
        <dbReference type="Proteomes" id="UP000310334"/>
    </source>
</evidence>
<reference evidence="1 2" key="1">
    <citation type="submission" date="2019-04" db="EMBL/GenBank/DDBJ databases">
        <title>Bacillus sediminilitoris sp. nov., isolated from a tidal flat sediment on the East China Sea.</title>
        <authorList>
            <person name="Wei Y."/>
            <person name="Mao H."/>
            <person name="Fang J."/>
        </authorList>
    </citation>
    <scope>NUCLEOTIDE SEQUENCE [LARGE SCALE GENOMIC DNA]</scope>
    <source>
        <strain evidence="1 2">DSL-17</strain>
    </source>
</reference>
<name>A0A4S4BN62_9BACI</name>
<comment type="caution">
    <text evidence="1">The sequence shown here is derived from an EMBL/GenBank/DDBJ whole genome shotgun (WGS) entry which is preliminary data.</text>
</comment>
<sequence length="59" mass="6766">MQEATVNCVKCQHFYVTWDPKFPNGCRAYRFKSSSRPSIMVKKSSGTACLNYKQKANKT</sequence>
<evidence type="ECO:0000313" key="1">
    <source>
        <dbReference type="EMBL" id="THF76290.1"/>
    </source>
</evidence>
<dbReference type="EMBL" id="SSNT01000021">
    <property type="protein sequence ID" value="THF76290.1"/>
    <property type="molecule type" value="Genomic_DNA"/>
</dbReference>
<proteinExistence type="predicted"/>
<organism evidence="1 2">
    <name type="scientific">Metabacillus sediminilitoris</name>
    <dbReference type="NCBI Taxonomy" id="2567941"/>
    <lineage>
        <taxon>Bacteria</taxon>
        <taxon>Bacillati</taxon>
        <taxon>Bacillota</taxon>
        <taxon>Bacilli</taxon>
        <taxon>Bacillales</taxon>
        <taxon>Bacillaceae</taxon>
        <taxon>Metabacillus</taxon>
    </lineage>
</organism>
<dbReference type="Proteomes" id="UP000310334">
    <property type="component" value="Unassembled WGS sequence"/>
</dbReference>
<dbReference type="AlphaFoldDB" id="A0A4S4BN62"/>